<dbReference type="EMBL" id="JABDTM020019755">
    <property type="protein sequence ID" value="KAH0817313.1"/>
    <property type="molecule type" value="Genomic_DNA"/>
</dbReference>
<evidence type="ECO:0000256" key="1">
    <source>
        <dbReference type="SAM" id="MobiDB-lite"/>
    </source>
</evidence>
<dbReference type="InterPro" id="IPR012337">
    <property type="entry name" value="RNaseH-like_sf"/>
</dbReference>
<dbReference type="GO" id="GO:0003676">
    <property type="term" value="F:nucleic acid binding"/>
    <property type="evidence" value="ECO:0007669"/>
    <property type="project" value="InterPro"/>
</dbReference>
<dbReference type="PANTHER" id="PTHR47331">
    <property type="entry name" value="PHD-TYPE DOMAIN-CONTAINING PROTEIN"/>
    <property type="match status" value="1"/>
</dbReference>
<dbReference type="GO" id="GO:0015074">
    <property type="term" value="P:DNA integration"/>
    <property type="evidence" value="ECO:0007669"/>
    <property type="project" value="InterPro"/>
</dbReference>
<evidence type="ECO:0000313" key="4">
    <source>
        <dbReference type="Proteomes" id="UP000719412"/>
    </source>
</evidence>
<dbReference type="InterPro" id="IPR001584">
    <property type="entry name" value="Integrase_cat-core"/>
</dbReference>
<feature type="domain" description="Integrase catalytic" evidence="2">
    <location>
        <begin position="714"/>
        <end position="892"/>
    </location>
</feature>
<organism evidence="3 4">
    <name type="scientific">Tenebrio molitor</name>
    <name type="common">Yellow mealworm beetle</name>
    <dbReference type="NCBI Taxonomy" id="7067"/>
    <lineage>
        <taxon>Eukaryota</taxon>
        <taxon>Metazoa</taxon>
        <taxon>Ecdysozoa</taxon>
        <taxon>Arthropoda</taxon>
        <taxon>Hexapoda</taxon>
        <taxon>Insecta</taxon>
        <taxon>Pterygota</taxon>
        <taxon>Neoptera</taxon>
        <taxon>Endopterygota</taxon>
        <taxon>Coleoptera</taxon>
        <taxon>Polyphaga</taxon>
        <taxon>Cucujiformia</taxon>
        <taxon>Tenebrionidae</taxon>
        <taxon>Tenebrio</taxon>
    </lineage>
</organism>
<evidence type="ECO:0000313" key="3">
    <source>
        <dbReference type="EMBL" id="KAH0817313.1"/>
    </source>
</evidence>
<dbReference type="PROSITE" id="PS50994">
    <property type="entry name" value="INTEGRASE"/>
    <property type="match status" value="1"/>
</dbReference>
<dbReference type="InterPro" id="IPR036397">
    <property type="entry name" value="RNaseH_sf"/>
</dbReference>
<dbReference type="InterPro" id="IPR041588">
    <property type="entry name" value="Integrase_H2C2"/>
</dbReference>
<sequence>MEGALFKKVDTTALFCRPNKRSPDEPSETENVTTTEVNFEPTWKEVCARYTNIRLLAHAHLQKLFDLPLVSKCSHSDMRHLLDRTKEEVADIPAIGNIPRISNPSTRDVFSRGEVAVIRHSYQEGATQGTAHTNFSCETFRNRSPIERRQDVLRLKLCFNCLGHHLMKECKSTRTCRTCGRKHNTLLHDTASSEPGSAASVHLARPLQQRRIVLLATAQVIVRSPSGLQLPRIRASVRICGIGATESTTARYQVNLVVQSQLFPEAQYSLSASNKFKSTLLILQYFREAKIGLILGADVYGSLLRQGLYRAPGSQVVAQDTTLGWVITGSVSVPEPSAATASVFHCSVQDDPVSELRCFWELEEVSSPEQSLSPEDALCEKHFSETYSRDSEGRFVVRLPRRPNVPLVGDNNRFACDRSLRALERWLDRDHVLKEKYDRFLHQYEELGHMSVVSPQVSSMSQVLRTRLMSPPEEPTRSSSVIRPSGGKDPPWLLMREDCWPTRVPKPPSSPGEEAPRKLHTYVAQADEGPWDLITRYSSLSKLLRVTALCIRFYRRCRSDDASDISRVDELRDAKLRLIRYEQSRYYSEELSAIARRVPLPRHSSLLPLHPLVSPDGTIRVGGRLENSCVPVNERHPPILHKTSPLVPLFTASAHASVLHAGASLTTSFLLRQVWIPSARSFVKKFVRACVHCFSFRPRHGGQLMDQLPSSRVTPSRPFSRTGLDYAGRILCRTTSGRGHKSFKAYIVLFVWMATKVIHLEVVSDLTSSAFLAAYRRFVSRRGLCAELFSDNGTTFVGADAELRCMFRAASEFYKDVSPQLIQDGTSWSFIPPYALHFGGLLSGSYTLTFEELTTVLAQVEACLNSRPLPPLSSDASDLSVLTPSHFLIGSTLVVVPELPIDEDPSRIISRWRNVPARAVRRRTSPSASWCWSITRDVLLPSGLSVESLRPIQAPMVTFEWSQSAPHRLNSNVQSSDSVRSRSLLRRRPMVGSRTRHPSEDSSWDSSLPRSRDCSDCPLPYLYIYSSFSFFHSFDTVHSLSINFSSSFEGGQYVGDYLPKVNRRSLYRRWYELCSISWANILTCSQQALPA</sequence>
<dbReference type="SUPFAM" id="SSF53098">
    <property type="entry name" value="Ribonuclease H-like"/>
    <property type="match status" value="1"/>
</dbReference>
<dbReference type="Pfam" id="PF17921">
    <property type="entry name" value="Integrase_H2C2"/>
    <property type="match status" value="1"/>
</dbReference>
<dbReference type="AlphaFoldDB" id="A0A8J6LFC7"/>
<dbReference type="PANTHER" id="PTHR47331:SF1">
    <property type="entry name" value="GAG-LIKE PROTEIN"/>
    <property type="match status" value="1"/>
</dbReference>
<feature type="region of interest" description="Disordered" evidence="1">
    <location>
        <begin position="468"/>
        <end position="488"/>
    </location>
</feature>
<reference evidence="3" key="2">
    <citation type="submission" date="2021-08" db="EMBL/GenBank/DDBJ databases">
        <authorList>
            <person name="Eriksson T."/>
        </authorList>
    </citation>
    <scope>NUCLEOTIDE SEQUENCE</scope>
    <source>
        <strain evidence="3">Stoneville</strain>
        <tissue evidence="3">Whole head</tissue>
    </source>
</reference>
<accession>A0A8J6LFC7</accession>
<proteinExistence type="predicted"/>
<gene>
    <name evidence="3" type="ORF">GEV33_005478</name>
</gene>
<comment type="caution">
    <text evidence="3">The sequence shown here is derived from an EMBL/GenBank/DDBJ whole genome shotgun (WGS) entry which is preliminary data.</text>
</comment>
<name>A0A8J6LFC7_TENMO</name>
<keyword evidence="4" id="KW-1185">Reference proteome</keyword>
<protein>
    <recommendedName>
        <fullName evidence="2">Integrase catalytic domain-containing protein</fullName>
    </recommendedName>
</protein>
<reference evidence="3" key="1">
    <citation type="journal article" date="2020" name="J Insects Food Feed">
        <title>The yellow mealworm (Tenebrio molitor) genome: a resource for the emerging insects as food and feed industry.</title>
        <authorList>
            <person name="Eriksson T."/>
            <person name="Andere A."/>
            <person name="Kelstrup H."/>
            <person name="Emery V."/>
            <person name="Picard C."/>
        </authorList>
    </citation>
    <scope>NUCLEOTIDE SEQUENCE</scope>
    <source>
        <strain evidence="3">Stoneville</strain>
        <tissue evidence="3">Whole head</tissue>
    </source>
</reference>
<dbReference type="Proteomes" id="UP000719412">
    <property type="component" value="Unassembled WGS sequence"/>
</dbReference>
<dbReference type="Gene3D" id="3.30.420.10">
    <property type="entry name" value="Ribonuclease H-like superfamily/Ribonuclease H"/>
    <property type="match status" value="1"/>
</dbReference>
<evidence type="ECO:0000259" key="2">
    <source>
        <dbReference type="PROSITE" id="PS50994"/>
    </source>
</evidence>
<feature type="region of interest" description="Disordered" evidence="1">
    <location>
        <begin position="989"/>
        <end position="1011"/>
    </location>
</feature>